<dbReference type="GO" id="GO:0140662">
    <property type="term" value="F:ATP-dependent protein folding chaperone"/>
    <property type="evidence" value="ECO:0007669"/>
    <property type="project" value="InterPro"/>
</dbReference>
<dbReference type="Proteomes" id="UP000266841">
    <property type="component" value="Unassembled WGS sequence"/>
</dbReference>
<dbReference type="FunFam" id="3.50.7.10:FF:000006">
    <property type="entry name" value="T-complex protein 1 subunit eta"/>
    <property type="match status" value="1"/>
</dbReference>
<keyword evidence="13" id="KW-1185">Reference proteome</keyword>
<dbReference type="OMA" id="HRKGNTW"/>
<evidence type="ECO:0000256" key="5">
    <source>
        <dbReference type="ARBA" id="ARBA00022741"/>
    </source>
</evidence>
<evidence type="ECO:0000256" key="3">
    <source>
        <dbReference type="ARBA" id="ARBA00011531"/>
    </source>
</evidence>
<accession>K0SBJ3</accession>
<feature type="region of interest" description="Disordered" evidence="11">
    <location>
        <begin position="685"/>
        <end position="709"/>
    </location>
</feature>
<dbReference type="eggNOG" id="KOG0361">
    <property type="taxonomic scope" value="Eukaryota"/>
</dbReference>
<keyword evidence="7 9" id="KW-0143">Chaperone</keyword>
<evidence type="ECO:0000256" key="8">
    <source>
        <dbReference type="ARBA" id="ARBA00024677"/>
    </source>
</evidence>
<reference evidence="12 13" key="1">
    <citation type="journal article" date="2012" name="Genome Biol.">
        <title>Genome and low-iron response of an oceanic diatom adapted to chronic iron limitation.</title>
        <authorList>
            <person name="Lommer M."/>
            <person name="Specht M."/>
            <person name="Roy A.S."/>
            <person name="Kraemer L."/>
            <person name="Andreson R."/>
            <person name="Gutowska M.A."/>
            <person name="Wolf J."/>
            <person name="Bergner S.V."/>
            <person name="Schilhabel M.B."/>
            <person name="Klostermeier U.C."/>
            <person name="Beiko R.G."/>
            <person name="Rosenstiel P."/>
            <person name="Hippler M."/>
            <person name="Laroche J."/>
        </authorList>
    </citation>
    <scope>NUCLEOTIDE SEQUENCE [LARGE SCALE GENOMIC DNA]</scope>
    <source>
        <strain evidence="12 13">CCMP1005</strain>
    </source>
</reference>
<evidence type="ECO:0000256" key="10">
    <source>
        <dbReference type="RuleBase" id="RU365042"/>
    </source>
</evidence>
<feature type="compositionally biased region" description="Gly residues" evidence="11">
    <location>
        <begin position="659"/>
        <end position="669"/>
    </location>
</feature>
<dbReference type="GO" id="GO:0005832">
    <property type="term" value="C:chaperonin-containing T-complex"/>
    <property type="evidence" value="ECO:0007669"/>
    <property type="project" value="UniProtKB-ARBA"/>
</dbReference>
<dbReference type="GO" id="GO:0005524">
    <property type="term" value="F:ATP binding"/>
    <property type="evidence" value="ECO:0007669"/>
    <property type="project" value="UniProtKB-KW"/>
</dbReference>
<organism evidence="12 13">
    <name type="scientific">Thalassiosira oceanica</name>
    <name type="common">Marine diatom</name>
    <dbReference type="NCBI Taxonomy" id="159749"/>
    <lineage>
        <taxon>Eukaryota</taxon>
        <taxon>Sar</taxon>
        <taxon>Stramenopiles</taxon>
        <taxon>Ochrophyta</taxon>
        <taxon>Bacillariophyta</taxon>
        <taxon>Coscinodiscophyceae</taxon>
        <taxon>Thalassiosirophycidae</taxon>
        <taxon>Thalassiosirales</taxon>
        <taxon>Thalassiosiraceae</taxon>
        <taxon>Thalassiosira</taxon>
    </lineage>
</organism>
<dbReference type="Gene3D" id="1.10.560.10">
    <property type="entry name" value="GroEL-like equatorial domain"/>
    <property type="match status" value="1"/>
</dbReference>
<dbReference type="GO" id="GO:0016887">
    <property type="term" value="F:ATP hydrolysis activity"/>
    <property type="evidence" value="ECO:0007669"/>
    <property type="project" value="InterPro"/>
</dbReference>
<dbReference type="SUPFAM" id="SSF54849">
    <property type="entry name" value="GroEL-intermediate domain like"/>
    <property type="match status" value="1"/>
</dbReference>
<dbReference type="NCBIfam" id="TIGR02345">
    <property type="entry name" value="chap_CCT_eta"/>
    <property type="match status" value="1"/>
</dbReference>
<dbReference type="Gene3D" id="3.30.260.10">
    <property type="entry name" value="TCP-1-like chaperonin intermediate domain"/>
    <property type="match status" value="1"/>
</dbReference>
<dbReference type="EMBL" id="AGNL01018205">
    <property type="protein sequence ID" value="EJK63513.1"/>
    <property type="molecule type" value="Genomic_DNA"/>
</dbReference>
<sequence length="709" mass="74985">MGAKRNALVAGGVRGGKRWPFQLADPAVHCALAVSAVDPGLMIVVGGHSPSDPMKTPSSNQRFFQSISFGRSVIVLGGQRPSNPNKKIQRSPKPVVPHTCLLPVTAPSGLVALSQPCEALGPSSVCKYKRAVKMMQGMRPGIILLREGTDTSQGRAQLISNINACQVIADAVRTTLGPRGMDKLVADGRRVTISNDGATIMKLLEVEHPAAKTLVDISMSQDAEVGDGTTSVVLLAVEVLKQMKPSASALAVQKVKDLAVEFDINTEEGAGMLLKTASTALNSKLIATHQDLFAPMIVDAVKSLSADADGLDDLRGMIGIKKIPGGDVRSSFLVKGVAFKKTFSYAGFEQMTKKFSNPKILLLNVELELKNEKENAEVRIEDPEQYQSIVDAEWQVIYDKLDNCVACGANIVLSKLPIGDLATQYFADRGLFCAGRVEDGDIKRVAMATGATVQTSTNGIFEGVLGTCGDFEEKQVGDERFNLFTGCPNSLTSTMVLRGGSEQFIAESERSIHDALMVVKQSLKSRSVVAGGGAVEIEVARHLREHALSIEGKGQLIVNAFAKALEIVPRQLCDNAGFDSNDILSSLRRKHTQDEDGKWYGVDIEKGGIVDTFTAGIWEPSDNKSNSLASAAEAAGVILSIDETVINPRSQDPGAATGMMGGAPAGGMGQKSLSNMMGGAMDQVNAAKGGSRSGNLGNGVSYLKGRGGG</sequence>
<evidence type="ECO:0000313" key="12">
    <source>
        <dbReference type="EMBL" id="EJK63513.1"/>
    </source>
</evidence>
<keyword evidence="4 10" id="KW-0963">Cytoplasm</keyword>
<dbReference type="FunFam" id="1.10.560.10:FF:000017">
    <property type="entry name" value="T-complex protein 1 subunit eta"/>
    <property type="match status" value="1"/>
</dbReference>
<keyword evidence="6 9" id="KW-0067">ATP-binding</keyword>
<comment type="similarity">
    <text evidence="2 9">Belongs to the TCP-1 chaperonin family.</text>
</comment>
<dbReference type="CDD" id="cd03340">
    <property type="entry name" value="TCP1_eta"/>
    <property type="match status" value="1"/>
</dbReference>
<dbReference type="PROSITE" id="PS00750">
    <property type="entry name" value="TCP1_1"/>
    <property type="match status" value="1"/>
</dbReference>
<dbReference type="SUPFAM" id="SSF48592">
    <property type="entry name" value="GroEL equatorial domain-like"/>
    <property type="match status" value="1"/>
</dbReference>
<dbReference type="InterPro" id="IPR027410">
    <property type="entry name" value="TCP-1-like_intermed_sf"/>
</dbReference>
<feature type="region of interest" description="Disordered" evidence="11">
    <location>
        <begin position="651"/>
        <end position="672"/>
    </location>
</feature>
<comment type="function">
    <text evidence="8 10">Molecular chaperone; assists the folding of proteins upon ATP hydrolysis. Known to play a role, in vitro, in the folding of actin and tubulin.</text>
</comment>
<evidence type="ECO:0000256" key="9">
    <source>
        <dbReference type="RuleBase" id="RU004187"/>
    </source>
</evidence>
<dbReference type="InterPro" id="IPR027413">
    <property type="entry name" value="GROEL-like_equatorial_sf"/>
</dbReference>
<comment type="caution">
    <text evidence="12">The sequence shown here is derived from an EMBL/GenBank/DDBJ whole genome shotgun (WGS) entry which is preliminary data.</text>
</comment>
<dbReference type="AlphaFoldDB" id="K0SBJ3"/>
<dbReference type="OrthoDB" id="1935484at2759"/>
<dbReference type="PANTHER" id="PTHR11353">
    <property type="entry name" value="CHAPERONIN"/>
    <property type="match status" value="1"/>
</dbReference>
<dbReference type="PROSITE" id="PS00751">
    <property type="entry name" value="TCP1_2"/>
    <property type="match status" value="1"/>
</dbReference>
<dbReference type="InterPro" id="IPR002423">
    <property type="entry name" value="Cpn60/GroEL/TCP-1"/>
</dbReference>
<dbReference type="Pfam" id="PF00118">
    <property type="entry name" value="Cpn60_TCP1"/>
    <property type="match status" value="1"/>
</dbReference>
<evidence type="ECO:0000313" key="13">
    <source>
        <dbReference type="Proteomes" id="UP000266841"/>
    </source>
</evidence>
<evidence type="ECO:0000256" key="6">
    <source>
        <dbReference type="ARBA" id="ARBA00022840"/>
    </source>
</evidence>
<dbReference type="PRINTS" id="PR00304">
    <property type="entry name" value="TCOMPLEXTCP1"/>
</dbReference>
<evidence type="ECO:0000256" key="1">
    <source>
        <dbReference type="ARBA" id="ARBA00004496"/>
    </source>
</evidence>
<proteinExistence type="inferred from homology"/>
<dbReference type="InterPro" id="IPR027409">
    <property type="entry name" value="GroEL-like_apical_dom_sf"/>
</dbReference>
<comment type="subunit">
    <text evidence="10">Heterooligomeric complex that forms two stacked rings.</text>
</comment>
<evidence type="ECO:0000256" key="7">
    <source>
        <dbReference type="ARBA" id="ARBA00023186"/>
    </source>
</evidence>
<dbReference type="GO" id="GO:0051082">
    <property type="term" value="F:unfolded protein binding"/>
    <property type="evidence" value="ECO:0007669"/>
    <property type="project" value="InterPro"/>
</dbReference>
<dbReference type="Gene3D" id="3.50.7.10">
    <property type="entry name" value="GroEL"/>
    <property type="match status" value="1"/>
</dbReference>
<dbReference type="NCBIfam" id="NF041083">
    <property type="entry name" value="thermosome_beta"/>
    <property type="match status" value="1"/>
</dbReference>
<dbReference type="InterPro" id="IPR017998">
    <property type="entry name" value="Chaperone_TCP-1"/>
</dbReference>
<protein>
    <recommendedName>
        <fullName evidence="10">T-complex protein 1 subunit eta</fullName>
        <shortName evidence="10">TCP-1-eta</shortName>
    </recommendedName>
    <alternativeName>
        <fullName evidence="10">CCT-eta</fullName>
    </alternativeName>
</protein>
<dbReference type="SUPFAM" id="SSF52029">
    <property type="entry name" value="GroEL apical domain-like"/>
    <property type="match status" value="1"/>
</dbReference>
<evidence type="ECO:0000256" key="2">
    <source>
        <dbReference type="ARBA" id="ARBA00008020"/>
    </source>
</evidence>
<keyword evidence="5 9" id="KW-0547">Nucleotide-binding</keyword>
<dbReference type="InterPro" id="IPR012720">
    <property type="entry name" value="Chap_CCT_eta"/>
</dbReference>
<dbReference type="PROSITE" id="PS00995">
    <property type="entry name" value="TCP1_3"/>
    <property type="match status" value="1"/>
</dbReference>
<name>K0SBJ3_THAOC</name>
<dbReference type="InterPro" id="IPR053374">
    <property type="entry name" value="TCP-1_chaperonin"/>
</dbReference>
<gene>
    <name evidence="12" type="ORF">THAOC_15822</name>
</gene>
<comment type="subcellular location">
    <subcellularLocation>
        <location evidence="1 10">Cytoplasm</location>
    </subcellularLocation>
</comment>
<comment type="subunit">
    <text evidence="3">Heterooligomeric complex of about 850 to 900 kDa that forms two stacked rings, 12 to 16 nm in diameter.</text>
</comment>
<evidence type="ECO:0000256" key="11">
    <source>
        <dbReference type="SAM" id="MobiDB-lite"/>
    </source>
</evidence>
<evidence type="ECO:0000256" key="4">
    <source>
        <dbReference type="ARBA" id="ARBA00022490"/>
    </source>
</evidence>
<dbReference type="InterPro" id="IPR002194">
    <property type="entry name" value="Chaperonin_TCP-1_CS"/>
</dbReference>